<dbReference type="GO" id="GO:0071111">
    <property type="term" value="F:cyclic-guanylate-specific phosphodiesterase activity"/>
    <property type="evidence" value="ECO:0007669"/>
    <property type="project" value="InterPro"/>
</dbReference>
<dbReference type="Pfam" id="PF00990">
    <property type="entry name" value="GGDEF"/>
    <property type="match status" value="1"/>
</dbReference>
<dbReference type="SUPFAM" id="SSF141868">
    <property type="entry name" value="EAL domain-like"/>
    <property type="match status" value="1"/>
</dbReference>
<evidence type="ECO:0000256" key="1">
    <source>
        <dbReference type="SAM" id="MobiDB-lite"/>
    </source>
</evidence>
<keyword evidence="4" id="KW-1185">Reference proteome</keyword>
<sequence>MHNDNSQIVFKEEQLFEMFTKLFDIVFLMKFIPPNDFRYQRVSQSAKQLASLKEEDLGKTIREVYDDDVADHLSKKYHEAIKKKHPITYRDRLNMDTEERYGESILIPISYNHEWYVIGLTRDITRVVMLESGASISDPITGFPYIETFLSQLESKIRLNTYRNSIWNLIYLSYPQMSFFHHPDLKGFEMECLHHIVNRIKTLLKPEDLVSRVSNNEFVIALHTENSFQMNSMTQKWLEELKKPIKIKETEIHLSPRTGSALVHKDTADIRTALSKAFQRMLKADPAGDKAGMQQADDLHTGEDSRSRKITSDLPLALNENQFFLVYQPKLDLRDGHYNVEALIRWNHPELGIISPGEFIPIAEETNQIQNIGNWVIHQVCNDLVILKTYIPDLIAAVNISPLQLKDNEFIHKLQNALTDHQLSPASIELEITESALLDMQMAKEQFQLLHKNGFRVVLDDFGTSYSSLSHLKVLSVQKIKIDKSFIMNMDFNQKDQQIAQMMVRLAKNLDLEVTAEGVEKPEHLQMLKKMGCTEIQGFYLSKPLPLEELMGFFKESKTNL</sequence>
<dbReference type="InterPro" id="IPR035919">
    <property type="entry name" value="EAL_sf"/>
</dbReference>
<evidence type="ECO:0000259" key="2">
    <source>
        <dbReference type="PROSITE" id="PS50883"/>
    </source>
</evidence>
<dbReference type="InterPro" id="IPR001633">
    <property type="entry name" value="EAL_dom"/>
</dbReference>
<feature type="domain" description="EAL" evidence="2">
    <location>
        <begin position="307"/>
        <end position="558"/>
    </location>
</feature>
<dbReference type="InterPro" id="IPR035965">
    <property type="entry name" value="PAS-like_dom_sf"/>
</dbReference>
<dbReference type="Gene3D" id="3.30.70.270">
    <property type="match status" value="1"/>
</dbReference>
<dbReference type="EMBL" id="SMAN01000012">
    <property type="protein sequence ID" value="TCT20913.1"/>
    <property type="molecule type" value="Genomic_DNA"/>
</dbReference>
<dbReference type="Proteomes" id="UP000294650">
    <property type="component" value="Unassembled WGS sequence"/>
</dbReference>
<dbReference type="OrthoDB" id="980411at2"/>
<reference evidence="3 4" key="1">
    <citation type="submission" date="2019-03" db="EMBL/GenBank/DDBJ databases">
        <title>Genomic Encyclopedia of Type Strains, Phase IV (KMG-IV): sequencing the most valuable type-strain genomes for metagenomic binning, comparative biology and taxonomic classification.</title>
        <authorList>
            <person name="Goeker M."/>
        </authorList>
    </citation>
    <scope>NUCLEOTIDE SEQUENCE [LARGE SCALE GENOMIC DNA]</scope>
    <source>
        <strain evidence="3 4">DSM 25894</strain>
    </source>
</reference>
<dbReference type="Gene3D" id="3.20.20.450">
    <property type="entry name" value="EAL domain"/>
    <property type="match status" value="1"/>
</dbReference>
<dbReference type="Gene3D" id="3.30.450.20">
    <property type="entry name" value="PAS domain"/>
    <property type="match status" value="1"/>
</dbReference>
<dbReference type="SUPFAM" id="SSF55073">
    <property type="entry name" value="Nucleotide cyclase"/>
    <property type="match status" value="1"/>
</dbReference>
<name>A0A4R3N1H1_9BACI</name>
<evidence type="ECO:0000313" key="3">
    <source>
        <dbReference type="EMBL" id="TCT20913.1"/>
    </source>
</evidence>
<proteinExistence type="predicted"/>
<accession>A0A4R3N1H1</accession>
<dbReference type="SMART" id="SM00052">
    <property type="entry name" value="EAL"/>
    <property type="match status" value="1"/>
</dbReference>
<gene>
    <name evidence="3" type="ORF">EDD68_11241</name>
</gene>
<dbReference type="CDD" id="cd01948">
    <property type="entry name" value="EAL"/>
    <property type="match status" value="1"/>
</dbReference>
<dbReference type="InterPro" id="IPR043128">
    <property type="entry name" value="Rev_trsase/Diguanyl_cyclase"/>
</dbReference>
<dbReference type="InterPro" id="IPR029787">
    <property type="entry name" value="Nucleotide_cyclase"/>
</dbReference>
<dbReference type="SUPFAM" id="SSF55785">
    <property type="entry name" value="PYP-like sensor domain (PAS domain)"/>
    <property type="match status" value="1"/>
</dbReference>
<dbReference type="PANTHER" id="PTHR33121:SF70">
    <property type="entry name" value="SIGNALING PROTEIN YKOW"/>
    <property type="match status" value="1"/>
</dbReference>
<comment type="caution">
    <text evidence="3">The sequence shown here is derived from an EMBL/GenBank/DDBJ whole genome shotgun (WGS) entry which is preliminary data.</text>
</comment>
<dbReference type="InterPro" id="IPR050706">
    <property type="entry name" value="Cyclic-di-GMP_PDE-like"/>
</dbReference>
<dbReference type="PROSITE" id="PS50883">
    <property type="entry name" value="EAL"/>
    <property type="match status" value="1"/>
</dbReference>
<dbReference type="RefSeq" id="WP_132371982.1">
    <property type="nucleotide sequence ID" value="NZ_SMAN01000012.1"/>
</dbReference>
<evidence type="ECO:0000313" key="4">
    <source>
        <dbReference type="Proteomes" id="UP000294650"/>
    </source>
</evidence>
<feature type="compositionally biased region" description="Basic and acidic residues" evidence="1">
    <location>
        <begin position="297"/>
        <end position="306"/>
    </location>
</feature>
<dbReference type="AlphaFoldDB" id="A0A4R3N1H1"/>
<feature type="region of interest" description="Disordered" evidence="1">
    <location>
        <begin position="285"/>
        <end position="306"/>
    </location>
</feature>
<dbReference type="SMART" id="SM00267">
    <property type="entry name" value="GGDEF"/>
    <property type="match status" value="1"/>
</dbReference>
<dbReference type="InterPro" id="IPR000160">
    <property type="entry name" value="GGDEF_dom"/>
</dbReference>
<dbReference type="Pfam" id="PF00563">
    <property type="entry name" value="EAL"/>
    <property type="match status" value="1"/>
</dbReference>
<dbReference type="PANTHER" id="PTHR33121">
    <property type="entry name" value="CYCLIC DI-GMP PHOSPHODIESTERASE PDEF"/>
    <property type="match status" value="1"/>
</dbReference>
<protein>
    <submittedName>
        <fullName evidence="3">EAL domain-containing protein (Putative c-di-GMP-specific phosphodiesterase class I)</fullName>
    </submittedName>
</protein>
<organism evidence="3 4">
    <name type="scientific">Melghiribacillus thermohalophilus</name>
    <dbReference type="NCBI Taxonomy" id="1324956"/>
    <lineage>
        <taxon>Bacteria</taxon>
        <taxon>Bacillati</taxon>
        <taxon>Bacillota</taxon>
        <taxon>Bacilli</taxon>
        <taxon>Bacillales</taxon>
        <taxon>Bacillaceae</taxon>
        <taxon>Melghiribacillus</taxon>
    </lineage>
</organism>